<dbReference type="InterPro" id="IPR001584">
    <property type="entry name" value="Integrase_cat-core"/>
</dbReference>
<protein>
    <recommendedName>
        <fullName evidence="1">Integrase catalytic domain-containing protein</fullName>
    </recommendedName>
</protein>
<name>A0A016STA5_9BILA</name>
<evidence type="ECO:0000313" key="3">
    <source>
        <dbReference type="Proteomes" id="UP000024635"/>
    </source>
</evidence>
<dbReference type="OrthoDB" id="8019190at2759"/>
<dbReference type="InterPro" id="IPR036397">
    <property type="entry name" value="RNaseH_sf"/>
</dbReference>
<comment type="caution">
    <text evidence="2">The sequence shown here is derived from an EMBL/GenBank/DDBJ whole genome shotgun (WGS) entry which is preliminary data.</text>
</comment>
<dbReference type="Proteomes" id="UP000024635">
    <property type="component" value="Unassembled WGS sequence"/>
</dbReference>
<dbReference type="AlphaFoldDB" id="A0A016STA5"/>
<dbReference type="GO" id="GO:0015074">
    <property type="term" value="P:DNA integration"/>
    <property type="evidence" value="ECO:0007669"/>
    <property type="project" value="InterPro"/>
</dbReference>
<gene>
    <name evidence="2" type="primary">Acey_s0180.g773</name>
    <name evidence="2" type="ORF">Y032_0180g773</name>
</gene>
<dbReference type="InterPro" id="IPR012337">
    <property type="entry name" value="RNaseH-like_sf"/>
</dbReference>
<dbReference type="STRING" id="53326.A0A016STA5"/>
<sequence>MPHLPRDRVVITKPFQNVGCLLFSLDFLGPYYKDKGEKMYVCLYTCLTTRAVHLKVVENMTSSAFLNSFVRFVFRRGVPKLMRTDCGTNFKLGQFVIEKLFEKNDESDSLVKTYSASEGMKWIFNPPGSPWMGGVWERLVGSVKRCFSKAIGRKRLSFVDMTTTMTRVEAIINTRPLTKVSMSDLNEIPLRPVDFLQGNVKFSLPRLAGISERSDPDFDPDLIQSMSQAKEALSFSENIANKFWERWNTEYLTALRESQTKNLE</sequence>
<keyword evidence="3" id="KW-1185">Reference proteome</keyword>
<dbReference type="PANTHER" id="PTHR47331">
    <property type="entry name" value="PHD-TYPE DOMAIN-CONTAINING PROTEIN"/>
    <property type="match status" value="1"/>
</dbReference>
<dbReference type="SUPFAM" id="SSF53098">
    <property type="entry name" value="Ribonuclease H-like"/>
    <property type="match status" value="1"/>
</dbReference>
<dbReference type="PROSITE" id="PS50994">
    <property type="entry name" value="INTEGRASE"/>
    <property type="match status" value="1"/>
</dbReference>
<feature type="domain" description="Integrase catalytic" evidence="1">
    <location>
        <begin position="10"/>
        <end position="197"/>
    </location>
</feature>
<dbReference type="GO" id="GO:0003676">
    <property type="term" value="F:nucleic acid binding"/>
    <property type="evidence" value="ECO:0007669"/>
    <property type="project" value="InterPro"/>
</dbReference>
<reference evidence="3" key="1">
    <citation type="journal article" date="2015" name="Nat. Genet.">
        <title>The genome and transcriptome of the zoonotic hookworm Ancylostoma ceylanicum identify infection-specific gene families.</title>
        <authorList>
            <person name="Schwarz E.M."/>
            <person name="Hu Y."/>
            <person name="Antoshechkin I."/>
            <person name="Miller M.M."/>
            <person name="Sternberg P.W."/>
            <person name="Aroian R.V."/>
        </authorList>
    </citation>
    <scope>NUCLEOTIDE SEQUENCE</scope>
    <source>
        <strain evidence="3">HY135</strain>
    </source>
</reference>
<evidence type="ECO:0000259" key="1">
    <source>
        <dbReference type="PROSITE" id="PS50994"/>
    </source>
</evidence>
<dbReference type="PANTHER" id="PTHR47331:SF1">
    <property type="entry name" value="GAG-LIKE PROTEIN"/>
    <property type="match status" value="1"/>
</dbReference>
<dbReference type="Gene3D" id="3.30.420.10">
    <property type="entry name" value="Ribonuclease H-like superfamily/Ribonuclease H"/>
    <property type="match status" value="1"/>
</dbReference>
<evidence type="ECO:0000313" key="2">
    <source>
        <dbReference type="EMBL" id="EYB93587.1"/>
    </source>
</evidence>
<organism evidence="2 3">
    <name type="scientific">Ancylostoma ceylanicum</name>
    <dbReference type="NCBI Taxonomy" id="53326"/>
    <lineage>
        <taxon>Eukaryota</taxon>
        <taxon>Metazoa</taxon>
        <taxon>Ecdysozoa</taxon>
        <taxon>Nematoda</taxon>
        <taxon>Chromadorea</taxon>
        <taxon>Rhabditida</taxon>
        <taxon>Rhabditina</taxon>
        <taxon>Rhabditomorpha</taxon>
        <taxon>Strongyloidea</taxon>
        <taxon>Ancylostomatidae</taxon>
        <taxon>Ancylostomatinae</taxon>
        <taxon>Ancylostoma</taxon>
    </lineage>
</organism>
<dbReference type="EMBL" id="JARK01001516">
    <property type="protein sequence ID" value="EYB93587.1"/>
    <property type="molecule type" value="Genomic_DNA"/>
</dbReference>
<accession>A0A016STA5</accession>
<proteinExistence type="predicted"/>